<organism evidence="2 3">
    <name type="scientific">Reticulomyxa filosa</name>
    <dbReference type="NCBI Taxonomy" id="46433"/>
    <lineage>
        <taxon>Eukaryota</taxon>
        <taxon>Sar</taxon>
        <taxon>Rhizaria</taxon>
        <taxon>Retaria</taxon>
        <taxon>Foraminifera</taxon>
        <taxon>Monothalamids</taxon>
        <taxon>Reticulomyxidae</taxon>
        <taxon>Reticulomyxa</taxon>
    </lineage>
</organism>
<evidence type="ECO:0000256" key="1">
    <source>
        <dbReference type="SAM" id="MobiDB-lite"/>
    </source>
</evidence>
<dbReference type="Proteomes" id="UP000023152">
    <property type="component" value="Unassembled WGS sequence"/>
</dbReference>
<keyword evidence="3" id="KW-1185">Reference proteome</keyword>
<evidence type="ECO:0000313" key="3">
    <source>
        <dbReference type="Proteomes" id="UP000023152"/>
    </source>
</evidence>
<feature type="region of interest" description="Disordered" evidence="1">
    <location>
        <begin position="49"/>
        <end position="76"/>
    </location>
</feature>
<accession>X6LQF3</accession>
<gene>
    <name evidence="2" type="ORF">RFI_33548</name>
</gene>
<proteinExistence type="predicted"/>
<feature type="non-terminal residue" evidence="2">
    <location>
        <position position="114"/>
    </location>
</feature>
<protein>
    <submittedName>
        <fullName evidence="2">Uncharacterized protein</fullName>
    </submittedName>
</protein>
<evidence type="ECO:0000313" key="2">
    <source>
        <dbReference type="EMBL" id="ETO03854.1"/>
    </source>
</evidence>
<comment type="caution">
    <text evidence="2">The sequence shown here is derived from an EMBL/GenBank/DDBJ whole genome shotgun (WGS) entry which is preliminary data.</text>
</comment>
<dbReference type="EMBL" id="ASPP01031615">
    <property type="protein sequence ID" value="ETO03854.1"/>
    <property type="molecule type" value="Genomic_DNA"/>
</dbReference>
<reference evidence="2 3" key="1">
    <citation type="journal article" date="2013" name="Curr. Biol.">
        <title>The Genome of the Foraminiferan Reticulomyxa filosa.</title>
        <authorList>
            <person name="Glockner G."/>
            <person name="Hulsmann N."/>
            <person name="Schleicher M."/>
            <person name="Noegel A.A."/>
            <person name="Eichinger L."/>
            <person name="Gallinger C."/>
            <person name="Pawlowski J."/>
            <person name="Sierra R."/>
            <person name="Euteneuer U."/>
            <person name="Pillet L."/>
            <person name="Moustafa A."/>
            <person name="Platzer M."/>
            <person name="Groth M."/>
            <person name="Szafranski K."/>
            <person name="Schliwa M."/>
        </authorList>
    </citation>
    <scope>NUCLEOTIDE SEQUENCE [LARGE SCALE GENOMIC DNA]</scope>
</reference>
<name>X6LQF3_RETFI</name>
<sequence>MSRAIIDAMAVNVDVRLNHRVTKITYENDKKKVSIEIEKIVSKDRLETGYMTPEGFMSPQSLQKEQPDDSKQQLVSDSSNAANIIDLIDTSSKIDSPNNTVPLYALLPDRNATS</sequence>
<dbReference type="AlphaFoldDB" id="X6LQF3"/>